<reference evidence="1 2" key="1">
    <citation type="submission" date="2019-03" db="EMBL/GenBank/DDBJ databases">
        <authorList>
            <consortium name="Pathogen Informatics"/>
        </authorList>
    </citation>
    <scope>NUCLEOTIDE SEQUENCE [LARGE SCALE GENOMIC DNA]</scope>
    <source>
        <strain evidence="1 2">NCTC12282</strain>
    </source>
</reference>
<name>A0A484ZVF5_9GAMM</name>
<accession>A0A484ZVF5</accession>
<gene>
    <name evidence="1" type="ORF">NCTC12282_05462</name>
</gene>
<organism evidence="1 2">
    <name type="scientific">Budvicia aquatica</name>
    <dbReference type="NCBI Taxonomy" id="82979"/>
    <lineage>
        <taxon>Bacteria</taxon>
        <taxon>Pseudomonadati</taxon>
        <taxon>Pseudomonadota</taxon>
        <taxon>Gammaproteobacteria</taxon>
        <taxon>Enterobacterales</taxon>
        <taxon>Budviciaceae</taxon>
        <taxon>Budvicia</taxon>
    </lineage>
</organism>
<evidence type="ECO:0000313" key="1">
    <source>
        <dbReference type="EMBL" id="VFS51811.1"/>
    </source>
</evidence>
<dbReference type="AlphaFoldDB" id="A0A484ZVF5"/>
<sequence>MLLPNLIWQAPIFWGRGLKRLSAGLCLYATVAAQRNDRVGDKARTMMNRVSPTLRKSGRMAPSKRLADEYIQRYQSDRQLFTE</sequence>
<dbReference type="EMBL" id="CAADJA010000002">
    <property type="protein sequence ID" value="VFS51811.1"/>
    <property type="molecule type" value="Genomic_DNA"/>
</dbReference>
<protein>
    <submittedName>
        <fullName evidence="1">Uncharacterized protein</fullName>
    </submittedName>
</protein>
<evidence type="ECO:0000313" key="2">
    <source>
        <dbReference type="Proteomes" id="UP000373449"/>
    </source>
</evidence>
<dbReference type="Proteomes" id="UP000373449">
    <property type="component" value="Unassembled WGS sequence"/>
</dbReference>
<proteinExistence type="predicted"/>